<feature type="signal peptide" evidence="6">
    <location>
        <begin position="1"/>
        <end position="37"/>
    </location>
</feature>
<evidence type="ECO:0000256" key="4">
    <source>
        <dbReference type="ARBA" id="ARBA00023069"/>
    </source>
</evidence>
<evidence type="ECO:0000256" key="2">
    <source>
        <dbReference type="ARBA" id="ARBA00004496"/>
    </source>
</evidence>
<evidence type="ECO:0000313" key="9">
    <source>
        <dbReference type="Proteomes" id="UP001371305"/>
    </source>
</evidence>
<evidence type="ECO:0000256" key="5">
    <source>
        <dbReference type="ARBA" id="ARBA00023273"/>
    </source>
</evidence>
<dbReference type="EMBL" id="JBBUKT010000011">
    <property type="protein sequence ID" value="MEK7953478.1"/>
    <property type="molecule type" value="Genomic_DNA"/>
</dbReference>
<keyword evidence="9" id="KW-1185">Reference proteome</keyword>
<feature type="chain" id="PRO_5045845534" evidence="6">
    <location>
        <begin position="38"/>
        <end position="533"/>
    </location>
</feature>
<dbReference type="InterPro" id="IPR013783">
    <property type="entry name" value="Ig-like_fold"/>
</dbReference>
<dbReference type="InterPro" id="IPR053879">
    <property type="entry name" value="HYDIN_VesB_CFA65-like_Ig"/>
</dbReference>
<keyword evidence="5" id="KW-0966">Cell projection</keyword>
<dbReference type="Gene3D" id="2.60.40.10">
    <property type="entry name" value="Immunoglobulins"/>
    <property type="match status" value="3"/>
</dbReference>
<organism evidence="8 9">
    <name type="scientific">Luteolibacter soli</name>
    <dbReference type="NCBI Taxonomy" id="3135280"/>
    <lineage>
        <taxon>Bacteria</taxon>
        <taxon>Pseudomonadati</taxon>
        <taxon>Verrucomicrobiota</taxon>
        <taxon>Verrucomicrobiia</taxon>
        <taxon>Verrucomicrobiales</taxon>
        <taxon>Verrucomicrobiaceae</taxon>
        <taxon>Luteolibacter</taxon>
    </lineage>
</organism>
<keyword evidence="6" id="KW-0732">Signal</keyword>
<dbReference type="Pfam" id="PF22544">
    <property type="entry name" value="HYDIN_VesB_CFA65-like_Ig"/>
    <property type="match status" value="1"/>
</dbReference>
<gene>
    <name evidence="8" type="ORF">WKV53_23390</name>
</gene>
<dbReference type="RefSeq" id="WP_341407242.1">
    <property type="nucleotide sequence ID" value="NZ_JBBUKT010000011.1"/>
</dbReference>
<comment type="subcellular location">
    <subcellularLocation>
        <location evidence="1">Cell projection</location>
        <location evidence="1">Cilium</location>
    </subcellularLocation>
    <subcellularLocation>
        <location evidence="2">Cytoplasm</location>
    </subcellularLocation>
</comment>
<comment type="caution">
    <text evidence="8">The sequence shown here is derived from an EMBL/GenBank/DDBJ whole genome shotgun (WGS) entry which is preliminary data.</text>
</comment>
<evidence type="ECO:0000259" key="7">
    <source>
        <dbReference type="Pfam" id="PF22544"/>
    </source>
</evidence>
<accession>A0ABU9B150</accession>
<dbReference type="PROSITE" id="PS50194">
    <property type="entry name" value="FILAMIN_REPEAT"/>
    <property type="match status" value="1"/>
</dbReference>
<evidence type="ECO:0000313" key="8">
    <source>
        <dbReference type="EMBL" id="MEK7953478.1"/>
    </source>
</evidence>
<evidence type="ECO:0000256" key="6">
    <source>
        <dbReference type="SAM" id="SignalP"/>
    </source>
</evidence>
<proteinExistence type="predicted"/>
<reference evidence="8 9" key="1">
    <citation type="submission" date="2024-04" db="EMBL/GenBank/DDBJ databases">
        <title>Luteolibacter sp. isolated from soil.</title>
        <authorList>
            <person name="An J."/>
        </authorList>
    </citation>
    <scope>NUCLEOTIDE SEQUENCE [LARGE SCALE GENOMIC DNA]</scope>
    <source>
        <strain evidence="8 9">Y139</strain>
    </source>
</reference>
<evidence type="ECO:0000256" key="3">
    <source>
        <dbReference type="ARBA" id="ARBA00022490"/>
    </source>
</evidence>
<sequence>MKTYTSLLRGGFVARARTGFLAAAVTLAVMAASASFAAPDIVIESPPPEVIADGGDLASFGDHTVGSVALVKTLTVRNTGDAVLNLGAATFTGAAAGDFTADLSGADLTVDPGGSTTFTVAFAATRRGGREATLQLASNDPDESPYDVHVSGNGLACDVSVESGGDEIPNPSGSKDFGSVSVGLGSGTYFFQLKNTGEVDLNLNSITVGGDNPGDFQVVSEFTSPVVGPYGSFSYFWITFYPTAGGTRSAVVSVKTDDVDEPDYRFTITGTGVPVPEIRTENAEGGEIFYQDFGGVEPGDTIGPVEITIRNSGTANLNLGTLVLAGDNPEAYQLDISGTAAVVSPGGTTKFKVTFHPTDIGYKAAVVKIPSDDADEGLLQFFLSGYSTHMAETYVDWAAAAGLEEEDSWTDAEPYHDGVANLLKYAFNMNGGGPDVHVMAADTGTSGLPRWSLISGGPLGHYLRVEYVRRKGAMISYDVMISEDLENWDFPTVPHNATVIDDDWERITHDIPVDLEETPRMFGRVVVNEFVPA</sequence>
<dbReference type="Proteomes" id="UP001371305">
    <property type="component" value="Unassembled WGS sequence"/>
</dbReference>
<name>A0ABU9B150_9BACT</name>
<dbReference type="NCBIfam" id="NF012200">
    <property type="entry name" value="choice_anch_D"/>
    <property type="match status" value="3"/>
</dbReference>
<dbReference type="InterPro" id="IPR017868">
    <property type="entry name" value="Filamin/ABP280_repeat-like"/>
</dbReference>
<evidence type="ECO:0000256" key="1">
    <source>
        <dbReference type="ARBA" id="ARBA00004138"/>
    </source>
</evidence>
<protein>
    <submittedName>
        <fullName evidence="8">Choice-of-anchor D domain-containing protein</fullName>
    </submittedName>
</protein>
<keyword evidence="3" id="KW-0963">Cytoplasm</keyword>
<keyword evidence="4" id="KW-0969">Cilium</keyword>
<feature type="domain" description="HYDIN/VesB/CFA65-like Ig-like" evidence="7">
    <location>
        <begin position="60"/>
        <end position="152"/>
    </location>
</feature>